<reference evidence="11" key="3">
    <citation type="journal article" date="2019" name="Int. J. Syst. Evol. Microbiol.">
        <title>The Global Catalogue of Microorganisms (GCM) 10K type strain sequencing project: providing services to taxonomists for standard genome sequencing and annotation.</title>
        <authorList>
            <consortium name="The Broad Institute Genomics Platform"/>
            <consortium name="The Broad Institute Genome Sequencing Center for Infectious Disease"/>
            <person name="Wu L."/>
            <person name="Ma J."/>
        </authorList>
    </citation>
    <scope>NUCLEOTIDE SEQUENCE [LARGE SCALE GENOMIC DNA]</scope>
    <source>
        <strain evidence="11">KCTC 62575</strain>
    </source>
</reference>
<dbReference type="GO" id="GO:0003677">
    <property type="term" value="F:DNA binding"/>
    <property type="evidence" value="ECO:0007669"/>
    <property type="project" value="UniProtKB-UniRule"/>
</dbReference>
<evidence type="ECO:0000313" key="10">
    <source>
        <dbReference type="Proteomes" id="UP000240957"/>
    </source>
</evidence>
<dbReference type="GO" id="GO:0006310">
    <property type="term" value="P:DNA recombination"/>
    <property type="evidence" value="ECO:0007669"/>
    <property type="project" value="UniProtKB-KW"/>
</dbReference>
<evidence type="ECO:0000313" key="11">
    <source>
        <dbReference type="Proteomes" id="UP001595455"/>
    </source>
</evidence>
<comment type="caution">
    <text evidence="9">The sequence shown here is derived from an EMBL/GenBank/DDBJ whole genome shotgun (WGS) entry which is preliminary data.</text>
</comment>
<keyword evidence="2" id="KW-0229">DNA integration</keyword>
<protein>
    <submittedName>
        <fullName evidence="9">DUF4102 domain-containing protein</fullName>
    </submittedName>
    <submittedName>
        <fullName evidence="8">Tyrosine-type recombinase/integrase</fullName>
    </submittedName>
</protein>
<keyword evidence="3 5" id="KW-0238">DNA-binding</keyword>
<dbReference type="PROSITE" id="PS51900">
    <property type="entry name" value="CB"/>
    <property type="match status" value="1"/>
</dbReference>
<keyword evidence="4" id="KW-0233">DNA recombination</keyword>
<dbReference type="EMBL" id="PYIX02000045">
    <property type="protein sequence ID" value="RFC82064.1"/>
    <property type="molecule type" value="Genomic_DNA"/>
</dbReference>
<evidence type="ECO:0000256" key="3">
    <source>
        <dbReference type="ARBA" id="ARBA00023125"/>
    </source>
</evidence>
<dbReference type="RefSeq" id="WP_107009800.1">
    <property type="nucleotide sequence ID" value="NZ_JBHRSF010000019.1"/>
</dbReference>
<dbReference type="SUPFAM" id="SSF56349">
    <property type="entry name" value="DNA breaking-rejoining enzymes"/>
    <property type="match status" value="1"/>
</dbReference>
<evidence type="ECO:0000259" key="7">
    <source>
        <dbReference type="PROSITE" id="PS51900"/>
    </source>
</evidence>
<dbReference type="Proteomes" id="UP001595455">
    <property type="component" value="Unassembled WGS sequence"/>
</dbReference>
<accession>A0A371YL54</accession>
<feature type="domain" description="Tyr recombinase" evidence="6">
    <location>
        <begin position="205"/>
        <end position="393"/>
    </location>
</feature>
<dbReference type="AlphaFoldDB" id="A0A371YL54"/>
<dbReference type="GO" id="GO:0015074">
    <property type="term" value="P:DNA integration"/>
    <property type="evidence" value="ECO:0007669"/>
    <property type="project" value="UniProtKB-KW"/>
</dbReference>
<evidence type="ECO:0000256" key="2">
    <source>
        <dbReference type="ARBA" id="ARBA00022908"/>
    </source>
</evidence>
<evidence type="ECO:0000313" key="8">
    <source>
        <dbReference type="EMBL" id="MFC2995302.1"/>
    </source>
</evidence>
<keyword evidence="11" id="KW-1185">Reference proteome</keyword>
<dbReference type="Proteomes" id="UP000240957">
    <property type="component" value="Unassembled WGS sequence"/>
</dbReference>
<organism evidence="9 10">
    <name type="scientific">Acinetobacter sichuanensis</name>
    <dbReference type="NCBI Taxonomy" id="2136183"/>
    <lineage>
        <taxon>Bacteria</taxon>
        <taxon>Pseudomonadati</taxon>
        <taxon>Pseudomonadota</taxon>
        <taxon>Gammaproteobacteria</taxon>
        <taxon>Moraxellales</taxon>
        <taxon>Moraxellaceae</taxon>
        <taxon>Acinetobacter</taxon>
    </lineage>
</organism>
<reference evidence="8" key="4">
    <citation type="submission" date="2024-09" db="EMBL/GenBank/DDBJ databases">
        <authorList>
            <person name="Sun Q."/>
            <person name="Mori K."/>
        </authorList>
    </citation>
    <scope>NUCLEOTIDE SEQUENCE</scope>
    <source>
        <strain evidence="8">KCTC 62575</strain>
    </source>
</reference>
<dbReference type="PROSITE" id="PS51898">
    <property type="entry name" value="TYR_RECOMBINASE"/>
    <property type="match status" value="1"/>
</dbReference>
<proteinExistence type="inferred from homology"/>
<dbReference type="Gene3D" id="3.30.160.390">
    <property type="entry name" value="Integrase, DNA-binding domain"/>
    <property type="match status" value="1"/>
</dbReference>
<dbReference type="OrthoDB" id="9795573at2"/>
<dbReference type="InterPro" id="IPR002104">
    <property type="entry name" value="Integrase_catalytic"/>
</dbReference>
<evidence type="ECO:0000256" key="4">
    <source>
        <dbReference type="ARBA" id="ARBA00023172"/>
    </source>
</evidence>
<dbReference type="InterPro" id="IPR044068">
    <property type="entry name" value="CB"/>
</dbReference>
<dbReference type="Gene3D" id="1.10.150.130">
    <property type="match status" value="1"/>
</dbReference>
<name>A0A371YL54_9GAMM</name>
<evidence type="ECO:0000256" key="5">
    <source>
        <dbReference type="PROSITE-ProRule" id="PRU01248"/>
    </source>
</evidence>
<dbReference type="Pfam" id="PF00589">
    <property type="entry name" value="Phage_integrase"/>
    <property type="match status" value="1"/>
</dbReference>
<evidence type="ECO:0000259" key="6">
    <source>
        <dbReference type="PROSITE" id="PS51898"/>
    </source>
</evidence>
<dbReference type="InterPro" id="IPR038488">
    <property type="entry name" value="Integrase_DNA-bd_sf"/>
</dbReference>
<dbReference type="InterPro" id="IPR010998">
    <property type="entry name" value="Integrase_recombinase_N"/>
</dbReference>
<dbReference type="Gene3D" id="1.10.443.10">
    <property type="entry name" value="Intergrase catalytic core"/>
    <property type="match status" value="1"/>
</dbReference>
<dbReference type="EMBL" id="JBHRSF010000019">
    <property type="protein sequence ID" value="MFC2995302.1"/>
    <property type="molecule type" value="Genomic_DNA"/>
</dbReference>
<dbReference type="InterPro" id="IPR050808">
    <property type="entry name" value="Phage_Integrase"/>
</dbReference>
<dbReference type="InterPro" id="IPR013762">
    <property type="entry name" value="Integrase-like_cat_sf"/>
</dbReference>
<dbReference type="PANTHER" id="PTHR30629:SF2">
    <property type="entry name" value="PROPHAGE INTEGRASE INTS-RELATED"/>
    <property type="match status" value="1"/>
</dbReference>
<reference evidence="8" key="1">
    <citation type="journal article" date="2014" name="Int. J. Syst. Evol. Microbiol.">
        <title>Complete genome of a new Firmicutes species belonging to the dominant human colonic microbiota ('Ruminococcus bicirculans') reveals two chromosomes and a selective capacity to utilize plant glucans.</title>
        <authorList>
            <consortium name="NISC Comparative Sequencing Program"/>
            <person name="Wegmann U."/>
            <person name="Louis P."/>
            <person name="Goesmann A."/>
            <person name="Henrissat B."/>
            <person name="Duncan S.H."/>
            <person name="Flint H.J."/>
        </authorList>
    </citation>
    <scope>NUCLEOTIDE SEQUENCE</scope>
    <source>
        <strain evidence="8">KCTC 62575</strain>
    </source>
</reference>
<comment type="similarity">
    <text evidence="1">Belongs to the 'phage' integrase family.</text>
</comment>
<feature type="domain" description="Core-binding (CB)" evidence="7">
    <location>
        <begin position="98"/>
        <end position="175"/>
    </location>
</feature>
<sequence length="423" mass="48959">MKLNKSNVDAIPLTEKGQKFYRDSELIGFGVRATTKSKTYIIERRHEGELFRVVIGKTTEITANGARARAQMILAQITNGEYVKDKKINDLGFNPLDLTVDQALQIYLDKNDFKPKTIRQYKKYISLYLKGWGDRKIFSITKQEVLDKFLDVSKISKSSANGSVSMLGTLWNYMHVLYSKDEDPILKTNPVDIIKVTSGWNTIKRRERHLGKDIIHTYYNAVVNYQDELNLEDTARSNTHRDIILMCMYTGCRKQEACQLKWKDVDVKDGLITFRDTKNGTDVQLPVGDHLKAILKERFLLKENEWVFPATKLPTSFNVHATKIDTLLNRVAEQVDYYVSMHDFRRTFATICNLLRFNIYVTKRLLNHTAKPRVDVTGGYVQIPMEELRASLNMVEAVYQGKIDCFNYESVWNERLKEINKAV</sequence>
<reference evidence="9 10" key="2">
    <citation type="submission" date="2018-08" db="EMBL/GenBank/DDBJ databases">
        <title>The draft genome of Acinetobacter sichuanensis strain WCHAc060041.</title>
        <authorList>
            <person name="Qin J."/>
            <person name="Feng Y."/>
            <person name="Zong Z."/>
        </authorList>
    </citation>
    <scope>NUCLEOTIDE SEQUENCE [LARGE SCALE GENOMIC DNA]</scope>
    <source>
        <strain evidence="9 10">WCHAc060041</strain>
    </source>
</reference>
<dbReference type="InterPro" id="IPR011010">
    <property type="entry name" value="DNA_brk_join_enz"/>
</dbReference>
<gene>
    <name evidence="8" type="ORF">ACFODO_08490</name>
    <name evidence="9" type="ORF">C9E89_018585</name>
</gene>
<dbReference type="PANTHER" id="PTHR30629">
    <property type="entry name" value="PROPHAGE INTEGRASE"/>
    <property type="match status" value="1"/>
</dbReference>
<evidence type="ECO:0000256" key="1">
    <source>
        <dbReference type="ARBA" id="ARBA00008857"/>
    </source>
</evidence>
<evidence type="ECO:0000313" key="9">
    <source>
        <dbReference type="EMBL" id="RFC82064.1"/>
    </source>
</evidence>